<dbReference type="EMBL" id="JAFCIX010000580">
    <property type="protein sequence ID" value="KAH6585487.1"/>
    <property type="molecule type" value="Genomic_DNA"/>
</dbReference>
<dbReference type="Proteomes" id="UP001648503">
    <property type="component" value="Unassembled WGS sequence"/>
</dbReference>
<evidence type="ECO:0000313" key="1">
    <source>
        <dbReference type="EMBL" id="KAH6585487.1"/>
    </source>
</evidence>
<keyword evidence="2" id="KW-1185">Reference proteome</keyword>
<comment type="caution">
    <text evidence="1">The sequence shown here is derived from an EMBL/GenBank/DDBJ whole genome shotgun (WGS) entry which is preliminary data.</text>
</comment>
<organism evidence="1 2">
    <name type="scientific">Batrachochytrium salamandrivorans</name>
    <dbReference type="NCBI Taxonomy" id="1357716"/>
    <lineage>
        <taxon>Eukaryota</taxon>
        <taxon>Fungi</taxon>
        <taxon>Fungi incertae sedis</taxon>
        <taxon>Chytridiomycota</taxon>
        <taxon>Chytridiomycota incertae sedis</taxon>
        <taxon>Chytridiomycetes</taxon>
        <taxon>Rhizophydiales</taxon>
        <taxon>Rhizophydiales incertae sedis</taxon>
        <taxon>Batrachochytrium</taxon>
    </lineage>
</organism>
<gene>
    <name evidence="1" type="ORF">BASA50_001096</name>
</gene>
<accession>A0ABQ8ERJ7</accession>
<sequence length="263" mass="29518">MHQHRQQDSTFADPVQLATVCVSLLHDEAYEALLAISSEFIKDRYTLLFRPSTPSPLRFFTWQSDNIKAILEMCDVRLNPPAPESARYKMWDSETLQAAVPFGANSSHIRNDSGFGMSNPLIQKDTPTPELLLPFGPSAMGASTLCELIPNSCGVVILLLHSPGRWVYHNLIEAPDGWDIFSNNWHRTVHEARVAFESTSKLEEIPIEARAESAQSQHADAQDEASYWDSYAVVGENTPIRDHTYTQAAASDDEDDSYWNSYV</sequence>
<name>A0ABQ8ERJ7_9FUNG</name>
<evidence type="ECO:0000313" key="2">
    <source>
        <dbReference type="Proteomes" id="UP001648503"/>
    </source>
</evidence>
<proteinExistence type="predicted"/>
<protein>
    <submittedName>
        <fullName evidence="1">Uncharacterized protein</fullName>
    </submittedName>
</protein>
<reference evidence="1 2" key="1">
    <citation type="submission" date="2021-02" db="EMBL/GenBank/DDBJ databases">
        <title>Variation within the Batrachochytrium salamandrivorans European outbreak.</title>
        <authorList>
            <person name="Kelly M."/>
            <person name="Pasmans F."/>
            <person name="Shea T.P."/>
            <person name="Munoz J.F."/>
            <person name="Carranza S."/>
            <person name="Cuomo C.A."/>
            <person name="Martel A."/>
        </authorList>
    </citation>
    <scope>NUCLEOTIDE SEQUENCE [LARGE SCALE GENOMIC DNA]</scope>
    <source>
        <strain evidence="1 2">AMFP18/2</strain>
    </source>
</reference>